<evidence type="ECO:0000313" key="1">
    <source>
        <dbReference type="Proteomes" id="UP000887580"/>
    </source>
</evidence>
<reference evidence="2" key="1">
    <citation type="submission" date="2022-11" db="UniProtKB">
        <authorList>
            <consortium name="WormBaseParasite"/>
        </authorList>
    </citation>
    <scope>IDENTIFICATION</scope>
</reference>
<protein>
    <submittedName>
        <fullName evidence="2">Uncharacterized protein</fullName>
    </submittedName>
</protein>
<dbReference type="Proteomes" id="UP000887580">
    <property type="component" value="Unplaced"/>
</dbReference>
<accession>A0AC35FJX8</accession>
<organism evidence="1 2">
    <name type="scientific">Panagrolaimus sp. PS1159</name>
    <dbReference type="NCBI Taxonomy" id="55785"/>
    <lineage>
        <taxon>Eukaryota</taxon>
        <taxon>Metazoa</taxon>
        <taxon>Ecdysozoa</taxon>
        <taxon>Nematoda</taxon>
        <taxon>Chromadorea</taxon>
        <taxon>Rhabditida</taxon>
        <taxon>Tylenchina</taxon>
        <taxon>Panagrolaimomorpha</taxon>
        <taxon>Panagrolaimoidea</taxon>
        <taxon>Panagrolaimidae</taxon>
        <taxon>Panagrolaimus</taxon>
    </lineage>
</organism>
<sequence length="426" mass="48504">MPVKTSSSSASVVSQQQPSSSSTTTTITSTTTSSSSYSVDILPIVSICNQTSVSNDPKIIEFIKLFEKQNIEEYFTFVSENQDFLSTHLNLSPYDFALLYRRLMIWKLLKFEVYVSLETLREKLRCNNVDQVIEAMKDIHNYDHYLNKTLKVQINRFFKLSATPKALMSEGIVDFMIECSSYRPGQASNELPVNTAATTLAVALAQDSLNSVKTLRIMLEIYRTNRCERNNVISIFKATSAILGNGHPSLIYVDIGICSLHTRQECQDVLPYANRCIEYMTTFPCMRYSKAFFKISSLISNETQQRLVEAITTGDLDKIRNSQLSLSKIEMLIKISRIYKLIHLVDEKEIHNVIDLCKDLQFSSAEEILAFLIESRDYITTELNEYGAYLVPNTNAIVDATRNTTKQNIMQSQINLVKLQDRSLRL</sequence>
<proteinExistence type="predicted"/>
<name>A0AC35FJX8_9BILA</name>
<dbReference type="WBParaSite" id="PS1159_v2.g17811.t1">
    <property type="protein sequence ID" value="PS1159_v2.g17811.t1"/>
    <property type="gene ID" value="PS1159_v2.g17811"/>
</dbReference>
<evidence type="ECO:0000313" key="2">
    <source>
        <dbReference type="WBParaSite" id="PS1159_v2.g17811.t1"/>
    </source>
</evidence>